<name>A0A1Y5Q178_9GAMM</name>
<protein>
    <submittedName>
        <fullName evidence="4">GCN5-related N-acetyltransferase</fullName>
    </submittedName>
</protein>
<evidence type="ECO:0000256" key="2">
    <source>
        <dbReference type="ARBA" id="ARBA00023315"/>
    </source>
</evidence>
<dbReference type="CDD" id="cd04301">
    <property type="entry name" value="NAT_SF"/>
    <property type="match status" value="1"/>
</dbReference>
<sequence length="302" mass="33002">MDDHTAIHVEAADYTHRHAQLHALRRAVFVDEQQVPAELETDALDPLSHHVVALDAAGRVVGTGRLTPQRRIGRMAVAAGWRNRDVGAALLQALVAEAGRRGWGEVALHAQLGARNFYIRNGFLPEGTEFEEAGIVHQSMRRRLDGPMRVQDPAQGTAAATAVAHRARRRLLLHCRGSDALLLGQPAVLQALRRFASARHDKQALLLLHDGDLQAMPAALLALMQRLPSVFALRGPSDPADAAVASAAILNDNGDCYFRPMGERPDGELSLDSPARAHPHETQFQRMWERAHDCPGLRTLGI</sequence>
<keyword evidence="2" id="KW-0012">Acyltransferase</keyword>
<dbReference type="InterPro" id="IPR050832">
    <property type="entry name" value="Bact_Acetyltransf"/>
</dbReference>
<proteinExistence type="predicted"/>
<dbReference type="AlphaFoldDB" id="A0A1Y5Q178"/>
<dbReference type="SUPFAM" id="SSF55729">
    <property type="entry name" value="Acyl-CoA N-acyltransferases (Nat)"/>
    <property type="match status" value="1"/>
</dbReference>
<dbReference type="Pfam" id="PF25559">
    <property type="entry name" value="DUF7931"/>
    <property type="match status" value="1"/>
</dbReference>
<dbReference type="InterPro" id="IPR000182">
    <property type="entry name" value="GNAT_dom"/>
</dbReference>
<feature type="domain" description="N-acetyltransferase" evidence="3">
    <location>
        <begin position="7"/>
        <end position="145"/>
    </location>
</feature>
<dbReference type="PANTHER" id="PTHR43877:SF1">
    <property type="entry name" value="ACETYLTRANSFERASE"/>
    <property type="match status" value="1"/>
</dbReference>
<dbReference type="EMBL" id="FLTS01000001">
    <property type="protein sequence ID" value="SBV36052.1"/>
    <property type="molecule type" value="Genomic_DNA"/>
</dbReference>
<dbReference type="GO" id="GO:0016747">
    <property type="term" value="F:acyltransferase activity, transferring groups other than amino-acyl groups"/>
    <property type="evidence" value="ECO:0007669"/>
    <property type="project" value="InterPro"/>
</dbReference>
<reference evidence="4" key="1">
    <citation type="submission" date="2016-03" db="EMBL/GenBank/DDBJ databases">
        <authorList>
            <person name="Ploux O."/>
        </authorList>
    </citation>
    <scope>NUCLEOTIDE SEQUENCE</scope>
    <source>
        <strain evidence="4">UC10</strain>
    </source>
</reference>
<keyword evidence="1 4" id="KW-0808">Transferase</keyword>
<evidence type="ECO:0000313" key="4">
    <source>
        <dbReference type="EMBL" id="SBV36052.1"/>
    </source>
</evidence>
<gene>
    <name evidence="4" type="ORF">STPYR_10982</name>
</gene>
<evidence type="ECO:0000256" key="1">
    <source>
        <dbReference type="ARBA" id="ARBA00022679"/>
    </source>
</evidence>
<dbReference type="InterPro" id="IPR057691">
    <property type="entry name" value="DUF7931"/>
</dbReference>
<evidence type="ECO:0000259" key="3">
    <source>
        <dbReference type="PROSITE" id="PS51186"/>
    </source>
</evidence>
<dbReference type="InterPro" id="IPR016181">
    <property type="entry name" value="Acyl_CoA_acyltransferase"/>
</dbReference>
<dbReference type="PANTHER" id="PTHR43877">
    <property type="entry name" value="AMINOALKYLPHOSPHONATE N-ACETYLTRANSFERASE-RELATED-RELATED"/>
    <property type="match status" value="1"/>
</dbReference>
<organism evidence="4">
    <name type="scientific">uncultured Stenotrophomonas sp</name>
    <dbReference type="NCBI Taxonomy" id="165438"/>
    <lineage>
        <taxon>Bacteria</taxon>
        <taxon>Pseudomonadati</taxon>
        <taxon>Pseudomonadota</taxon>
        <taxon>Gammaproteobacteria</taxon>
        <taxon>Lysobacterales</taxon>
        <taxon>Lysobacteraceae</taxon>
        <taxon>Stenotrophomonas</taxon>
        <taxon>environmental samples</taxon>
    </lineage>
</organism>
<dbReference type="Pfam" id="PF13673">
    <property type="entry name" value="Acetyltransf_10"/>
    <property type="match status" value="1"/>
</dbReference>
<dbReference type="PROSITE" id="PS51186">
    <property type="entry name" value="GNAT"/>
    <property type="match status" value="1"/>
</dbReference>
<accession>A0A1Y5Q178</accession>
<dbReference type="Gene3D" id="3.40.630.30">
    <property type="match status" value="1"/>
</dbReference>